<dbReference type="PANTHER" id="PTHR33712:SF7">
    <property type="entry name" value="LIGHT-INDEPENDENT PROTOCHLOROPHYLLIDE REDUCTASE SUBUNIT B"/>
    <property type="match status" value="1"/>
</dbReference>
<dbReference type="PROSITE" id="PS00699">
    <property type="entry name" value="NITROGENASE_1_1"/>
    <property type="match status" value="1"/>
</dbReference>
<name>A0A5C5XZF6_9PLAN</name>
<dbReference type="InterPro" id="IPR050152">
    <property type="entry name" value="ChlB/BchB/BchZ"/>
</dbReference>
<sequence length="466" mass="50733">MTLLRHTSADQDVQREALTVNPAKTCQPIGAMYAALGLHRCLPHSHGSQGCCAYHRSTLSRHYKEPAMAGTSSFTEGSSVFGGQANLLAAIENIFTVYDPDVIAVHTTCLSETIGDDVPQIVEAAIDKGLLPEGKMVIHANTPSYVGSHTTGFATMTKAMVDYIAQSSGAEKIRDQVNLIPGWVEPADMSELKRLVKLMGLDPVTFPDTSGVLDSPQTGIHEMFPAGGATVDSIRSAGDSCHTIALGPICSGPAAKALFAKCQVPQTTMPLPIGLKATDRFIMKLREINGGFVPDEIMTERGRVLDLMTDMHQYFYGKTAALWGDPDQLVSLAELLITLDMIPKFVVTGTPGKKFYKRMGEVLGDHAQGCKVDQGSCADMFQLHQWIKSDPDKVDLLIGNTYGKYIARDEDIPLIRHGFPILDRIGHQHFATVGYRGATRILEQILDAFLDRQDRDAPESGFELVM</sequence>
<dbReference type="PANTHER" id="PTHR33712">
    <property type="entry name" value="LIGHT-INDEPENDENT PROTOCHLOROPHYLLIDE REDUCTASE SUBUNIT B"/>
    <property type="match status" value="1"/>
</dbReference>
<dbReference type="Proteomes" id="UP000317238">
    <property type="component" value="Unassembled WGS sequence"/>
</dbReference>
<keyword evidence="5" id="KW-0560">Oxidoreductase</keyword>
<dbReference type="Gene3D" id="3.40.50.1980">
    <property type="entry name" value="Nitrogenase molybdenum iron protein domain"/>
    <property type="match status" value="3"/>
</dbReference>
<evidence type="ECO:0000313" key="6">
    <source>
        <dbReference type="Proteomes" id="UP000317238"/>
    </source>
</evidence>
<dbReference type="InterPro" id="IPR000510">
    <property type="entry name" value="Nase/OxRdtase_comp1"/>
</dbReference>
<proteinExistence type="inferred from homology"/>
<dbReference type="SUPFAM" id="SSF53807">
    <property type="entry name" value="Helical backbone' metal receptor"/>
    <property type="match status" value="1"/>
</dbReference>
<dbReference type="EC" id="1.18.6.1" evidence="5"/>
<dbReference type="RefSeq" id="WP_146438042.1">
    <property type="nucleotide sequence ID" value="NZ_SJPL01000001.1"/>
</dbReference>
<protein>
    <submittedName>
        <fullName evidence="5">Nitrogenase molybdenum-iron protein beta chain</fullName>
        <ecNumber evidence="5">1.18.6.1</ecNumber>
    </submittedName>
</protein>
<comment type="caution">
    <text evidence="5">The sequence shown here is derived from an EMBL/GenBank/DDBJ whole genome shotgun (WGS) entry which is preliminary data.</text>
</comment>
<comment type="similarity">
    <text evidence="1 3">Belongs to the NifD/NifK/NifE/NifN family.</text>
</comment>
<evidence type="ECO:0000256" key="3">
    <source>
        <dbReference type="RuleBase" id="RU004021"/>
    </source>
</evidence>
<organism evidence="5 6">
    <name type="scientific">Crateriforma conspicua</name>
    <dbReference type="NCBI Taxonomy" id="2527996"/>
    <lineage>
        <taxon>Bacteria</taxon>
        <taxon>Pseudomonadati</taxon>
        <taxon>Planctomycetota</taxon>
        <taxon>Planctomycetia</taxon>
        <taxon>Planctomycetales</taxon>
        <taxon>Planctomycetaceae</taxon>
        <taxon>Crateriforma</taxon>
    </lineage>
</organism>
<keyword evidence="2 3" id="KW-0535">Nitrogen fixation</keyword>
<gene>
    <name evidence="5" type="primary">nifK_1</name>
    <name evidence="5" type="ORF">Pan14r_01770</name>
</gene>
<accession>A0A5C5XZF6</accession>
<dbReference type="AlphaFoldDB" id="A0A5C5XZF6"/>
<feature type="domain" description="Nitrogenase/oxidoreductase component 1" evidence="4">
    <location>
        <begin position="26"/>
        <end position="449"/>
    </location>
</feature>
<reference evidence="5 6" key="1">
    <citation type="submission" date="2019-02" db="EMBL/GenBank/DDBJ databases">
        <title>Deep-cultivation of Planctomycetes and their phenomic and genomic characterization uncovers novel biology.</title>
        <authorList>
            <person name="Wiegand S."/>
            <person name="Jogler M."/>
            <person name="Boedeker C."/>
            <person name="Pinto D."/>
            <person name="Vollmers J."/>
            <person name="Rivas-Marin E."/>
            <person name="Kohn T."/>
            <person name="Peeters S.H."/>
            <person name="Heuer A."/>
            <person name="Rast P."/>
            <person name="Oberbeckmann S."/>
            <person name="Bunk B."/>
            <person name="Jeske O."/>
            <person name="Meyerdierks A."/>
            <person name="Storesund J.E."/>
            <person name="Kallscheuer N."/>
            <person name="Luecker S."/>
            <person name="Lage O.M."/>
            <person name="Pohl T."/>
            <person name="Merkel B.J."/>
            <person name="Hornburger P."/>
            <person name="Mueller R.-W."/>
            <person name="Bruemmer F."/>
            <person name="Labrenz M."/>
            <person name="Spormann A.M."/>
            <person name="Op Den Camp H."/>
            <person name="Overmann J."/>
            <person name="Amann R."/>
            <person name="Jetten M.S.M."/>
            <person name="Mascher T."/>
            <person name="Medema M.H."/>
            <person name="Devos D.P."/>
            <person name="Kaster A.-K."/>
            <person name="Ovreas L."/>
            <person name="Rohde M."/>
            <person name="Galperin M.Y."/>
            <person name="Jogler C."/>
        </authorList>
    </citation>
    <scope>NUCLEOTIDE SEQUENCE [LARGE SCALE GENOMIC DNA]</scope>
    <source>
        <strain evidence="5 6">Pan14r</strain>
    </source>
</reference>
<evidence type="ECO:0000259" key="4">
    <source>
        <dbReference type="Pfam" id="PF00148"/>
    </source>
</evidence>
<keyword evidence="6" id="KW-1185">Reference proteome</keyword>
<dbReference type="OrthoDB" id="230519at2"/>
<dbReference type="Gene3D" id="1.20.89.10">
    <property type="entry name" value="Nitrogenase Molybdenum-iron Protein, subunit B, domain 4"/>
    <property type="match status" value="1"/>
</dbReference>
<evidence type="ECO:0000256" key="2">
    <source>
        <dbReference type="ARBA" id="ARBA00023231"/>
    </source>
</evidence>
<dbReference type="Pfam" id="PF00148">
    <property type="entry name" value="Oxidored_nitro"/>
    <property type="match status" value="1"/>
</dbReference>
<evidence type="ECO:0000256" key="1">
    <source>
        <dbReference type="ARBA" id="ARBA00011002"/>
    </source>
</evidence>
<evidence type="ECO:0000313" key="5">
    <source>
        <dbReference type="EMBL" id="TWT67939.1"/>
    </source>
</evidence>
<dbReference type="InterPro" id="IPR000318">
    <property type="entry name" value="Nase_comp1_CS"/>
</dbReference>
<dbReference type="GO" id="GO:0016163">
    <property type="term" value="F:nitrogenase activity"/>
    <property type="evidence" value="ECO:0007669"/>
    <property type="project" value="UniProtKB-EC"/>
</dbReference>
<dbReference type="EMBL" id="SJPL01000001">
    <property type="protein sequence ID" value="TWT67939.1"/>
    <property type="molecule type" value="Genomic_DNA"/>
</dbReference>